<feature type="region of interest" description="Disordered" evidence="1">
    <location>
        <begin position="662"/>
        <end position="712"/>
    </location>
</feature>
<dbReference type="HOGENOM" id="CLU_006824_1_0_1"/>
<evidence type="ECO:0000256" key="1">
    <source>
        <dbReference type="SAM" id="MobiDB-lite"/>
    </source>
</evidence>
<proteinExistence type="predicted"/>
<name>A0A0C9WR77_9AGAR</name>
<dbReference type="OrthoDB" id="3052721at2759"/>
<sequence>MTFSADGTSHRSINYNSRHVHLIAEDYTSPQGSSKQRVTRTFGIQSSKDGSSEEAIADWERNLKAIIDLYNNSPLGKRSGGLLKFIDLLIKLAGMNTDHCSKEKKDARLLEALKAWAVDQHLGEEKMLEMTLVEIHDYFKKAEEEMIRKAGGVNKWNKLSDIKKAERKAKMIEEAVAELGKEVFNNLSDEEKRLFQLFIWAGCGCHKDLNTIRGGYLAMAAWWIENELDQERPVLLANRDNDPVVQEREAALGKGDTPTPAQERAFHKSTRGAIKTAEIAGAIFNHKDKKKGHHDIFRYWWWEHSYCNAAAALIRYGDEFKDFLESLRINKQNPTLNHMESNLWKALHCTSTVTELAVLAIYAEAISYPYMKAIRTSDAQKKNMLDLGPFYSRVYNHMQKIIEKPDILIGKDLDLSESYKTATLDGEKWQNPAVVEKIFDLIPTLPHFCNLLIAFFKGAAQTWERFTSEFTPGGLINEATAEERELAFMPAANDENEGLLGSFRRLMHYQPQLTRLNYNALTMFFCNNTQEFMATKFTEEEDYQYIHKLGHEANGEEKKRRKKLVDFRDKRHAEKIACKEVQEQNAKATAERIAQLDLIFDKEKVPELKGVSLKDQLRLFKNEGAPNLQKGPMPTKVADIRQALLDAIDLYTNGTWKLVQDEETETENINLSEEEGDEENEEGEEDEEDEEDDWEDEEDDWEDVENYDSESE</sequence>
<keyword evidence="3" id="KW-1185">Reference proteome</keyword>
<evidence type="ECO:0000313" key="2">
    <source>
        <dbReference type="EMBL" id="KIJ90343.1"/>
    </source>
</evidence>
<dbReference type="AlphaFoldDB" id="A0A0C9WR77"/>
<accession>A0A0C9WR77</accession>
<organism evidence="2 3">
    <name type="scientific">Laccaria amethystina LaAM-08-1</name>
    <dbReference type="NCBI Taxonomy" id="1095629"/>
    <lineage>
        <taxon>Eukaryota</taxon>
        <taxon>Fungi</taxon>
        <taxon>Dikarya</taxon>
        <taxon>Basidiomycota</taxon>
        <taxon>Agaricomycotina</taxon>
        <taxon>Agaricomycetes</taxon>
        <taxon>Agaricomycetidae</taxon>
        <taxon>Agaricales</taxon>
        <taxon>Agaricineae</taxon>
        <taxon>Hydnangiaceae</taxon>
        <taxon>Laccaria</taxon>
    </lineage>
</organism>
<dbReference type="EMBL" id="KN839211">
    <property type="protein sequence ID" value="KIJ90343.1"/>
    <property type="molecule type" value="Genomic_DNA"/>
</dbReference>
<dbReference type="STRING" id="1095629.A0A0C9WR77"/>
<reference evidence="3" key="2">
    <citation type="submission" date="2015-01" db="EMBL/GenBank/DDBJ databases">
        <title>Evolutionary Origins and Diversification of the Mycorrhizal Mutualists.</title>
        <authorList>
            <consortium name="DOE Joint Genome Institute"/>
            <consortium name="Mycorrhizal Genomics Consortium"/>
            <person name="Kohler A."/>
            <person name="Kuo A."/>
            <person name="Nagy L.G."/>
            <person name="Floudas D."/>
            <person name="Copeland A."/>
            <person name="Barry K.W."/>
            <person name="Cichocki N."/>
            <person name="Veneault-Fourrey C."/>
            <person name="LaButti K."/>
            <person name="Lindquist E.A."/>
            <person name="Lipzen A."/>
            <person name="Lundell T."/>
            <person name="Morin E."/>
            <person name="Murat C."/>
            <person name="Riley R."/>
            <person name="Ohm R."/>
            <person name="Sun H."/>
            <person name="Tunlid A."/>
            <person name="Henrissat B."/>
            <person name="Grigoriev I.V."/>
            <person name="Hibbett D.S."/>
            <person name="Martin F."/>
        </authorList>
    </citation>
    <scope>NUCLEOTIDE SEQUENCE [LARGE SCALE GENOMIC DNA]</scope>
    <source>
        <strain evidence="3">LaAM-08-1</strain>
    </source>
</reference>
<evidence type="ECO:0000313" key="3">
    <source>
        <dbReference type="Proteomes" id="UP000054477"/>
    </source>
</evidence>
<gene>
    <name evidence="2" type="ORF">K443DRAFT_15317</name>
</gene>
<reference evidence="2 3" key="1">
    <citation type="submission" date="2014-04" db="EMBL/GenBank/DDBJ databases">
        <authorList>
            <consortium name="DOE Joint Genome Institute"/>
            <person name="Kuo A."/>
            <person name="Kohler A."/>
            <person name="Nagy L.G."/>
            <person name="Floudas D."/>
            <person name="Copeland A."/>
            <person name="Barry K.W."/>
            <person name="Cichocki N."/>
            <person name="Veneault-Fourrey C."/>
            <person name="LaButti K."/>
            <person name="Lindquist E.A."/>
            <person name="Lipzen A."/>
            <person name="Lundell T."/>
            <person name="Morin E."/>
            <person name="Murat C."/>
            <person name="Sun H."/>
            <person name="Tunlid A."/>
            <person name="Henrissat B."/>
            <person name="Grigoriev I.V."/>
            <person name="Hibbett D.S."/>
            <person name="Martin F."/>
            <person name="Nordberg H.P."/>
            <person name="Cantor M.N."/>
            <person name="Hua S.X."/>
        </authorList>
    </citation>
    <scope>NUCLEOTIDE SEQUENCE [LARGE SCALE GENOMIC DNA]</scope>
    <source>
        <strain evidence="2 3">LaAM-08-1</strain>
    </source>
</reference>
<dbReference type="Proteomes" id="UP000054477">
    <property type="component" value="Unassembled WGS sequence"/>
</dbReference>
<protein>
    <submittedName>
        <fullName evidence="2">Uncharacterized protein</fullName>
    </submittedName>
</protein>